<dbReference type="AlphaFoldDB" id="A0A5M3Q5C2"/>
<dbReference type="RefSeq" id="WP_136630738.1">
    <property type="nucleotide sequence ID" value="NZ_BGZI01000035.1"/>
</dbReference>
<dbReference type="Proteomes" id="UP000387223">
    <property type="component" value="Unassembled WGS sequence"/>
</dbReference>
<sequence>MSLKRIFLTLTTAFTVALPFPVAASTPYDEWYSPVSHIAEYKRKSGEKLVITVQCNSPNTALWMVTHYLPKGENEGADRFLNTSGLVDLYKEGMIVRKHSFDGGRKFYDSEYMDASWSDWPIDRLVTKMWFQRKPTSRSAPALNVFLTELMDSKHLTLSFNRFLKDEILYETTFPLQNLDDIVFDKMYDHATACEYKG</sequence>
<accession>A0A5M3Q5C2</accession>
<dbReference type="EMBL" id="BGZI01000035">
    <property type="protein sequence ID" value="GBO90184.1"/>
    <property type="molecule type" value="Genomic_DNA"/>
</dbReference>
<organism evidence="2 3">
    <name type="scientific">Marinobacter salsuginis</name>
    <dbReference type="NCBI Taxonomy" id="418719"/>
    <lineage>
        <taxon>Bacteria</taxon>
        <taxon>Pseudomonadati</taxon>
        <taxon>Pseudomonadota</taxon>
        <taxon>Gammaproteobacteria</taxon>
        <taxon>Pseudomonadales</taxon>
        <taxon>Marinobacteraceae</taxon>
        <taxon>Marinobacter</taxon>
    </lineage>
</organism>
<name>A0A5M3Q5C2_9GAMM</name>
<feature type="signal peptide" evidence="1">
    <location>
        <begin position="1"/>
        <end position="24"/>
    </location>
</feature>
<reference evidence="2 3" key="1">
    <citation type="journal article" date="2019" name="J. Gen. Appl. Microbiol.">
        <title>Aerobic degradation of cis-dichloroethene by the marine bacterium Marinobacter salsuginis strain 5N-3.</title>
        <authorList>
            <person name="Inoue Y."/>
            <person name="Fukunaga Y."/>
            <person name="Katsumata H."/>
            <person name="Ohji S."/>
            <person name="Hosoyama A."/>
            <person name="Mori K."/>
            <person name="Ando K."/>
        </authorList>
    </citation>
    <scope>NUCLEOTIDE SEQUENCE [LARGE SCALE GENOMIC DNA]</scope>
    <source>
        <strain evidence="2 3">NBRC 109114</strain>
    </source>
</reference>
<comment type="caution">
    <text evidence="2">The sequence shown here is derived from an EMBL/GenBank/DDBJ whole genome shotgun (WGS) entry which is preliminary data.</text>
</comment>
<keyword evidence="1" id="KW-0732">Signal</keyword>
<evidence type="ECO:0000256" key="1">
    <source>
        <dbReference type="SAM" id="SignalP"/>
    </source>
</evidence>
<protein>
    <submittedName>
        <fullName evidence="2">Uncharacterized protein</fullName>
    </submittedName>
</protein>
<proteinExistence type="predicted"/>
<evidence type="ECO:0000313" key="3">
    <source>
        <dbReference type="Proteomes" id="UP000387223"/>
    </source>
</evidence>
<gene>
    <name evidence="2" type="ORF">MSSD14B_38520</name>
</gene>
<feature type="chain" id="PRO_5024437575" evidence="1">
    <location>
        <begin position="25"/>
        <end position="198"/>
    </location>
</feature>
<evidence type="ECO:0000313" key="2">
    <source>
        <dbReference type="EMBL" id="GBO90184.1"/>
    </source>
</evidence>